<organism evidence="2 3">
    <name type="scientific">Streptomyces mirabilis</name>
    <dbReference type="NCBI Taxonomy" id="68239"/>
    <lineage>
        <taxon>Bacteria</taxon>
        <taxon>Bacillati</taxon>
        <taxon>Actinomycetota</taxon>
        <taxon>Actinomycetes</taxon>
        <taxon>Kitasatosporales</taxon>
        <taxon>Streptomycetaceae</taxon>
        <taxon>Streptomyces</taxon>
    </lineage>
</organism>
<proteinExistence type="predicted"/>
<dbReference type="RefSeq" id="WP_205521863.1">
    <property type="nucleotide sequence ID" value="NZ_CP107955.1"/>
</dbReference>
<evidence type="ECO:0000313" key="3">
    <source>
        <dbReference type="Proteomes" id="UP001257627"/>
    </source>
</evidence>
<reference evidence="2 3" key="1">
    <citation type="submission" date="2023-02" db="EMBL/GenBank/DDBJ databases">
        <authorList>
            <person name="Maleckis M."/>
        </authorList>
    </citation>
    <scope>NUCLEOTIDE SEQUENCE [LARGE SCALE GENOMIC DNA]</scope>
    <source>
        <strain evidence="2 3">P8-A2</strain>
    </source>
</reference>
<evidence type="ECO:0000256" key="1">
    <source>
        <dbReference type="SAM" id="MobiDB-lite"/>
    </source>
</evidence>
<accession>A0ABU3UBE9</accession>
<dbReference type="EMBL" id="JARAKF010000001">
    <property type="protein sequence ID" value="MDU8991237.1"/>
    <property type="molecule type" value="Genomic_DNA"/>
</dbReference>
<protein>
    <submittedName>
        <fullName evidence="2">Uncharacterized protein</fullName>
    </submittedName>
</protein>
<name>A0ABU3UBE9_9ACTN</name>
<evidence type="ECO:0000313" key="2">
    <source>
        <dbReference type="EMBL" id="MDU8991237.1"/>
    </source>
</evidence>
<feature type="region of interest" description="Disordered" evidence="1">
    <location>
        <begin position="32"/>
        <end position="69"/>
    </location>
</feature>
<dbReference type="Proteomes" id="UP001257627">
    <property type="component" value="Unassembled WGS sequence"/>
</dbReference>
<sequence>MRGRRYHLGVLPALCLTRVLGEARFQAQTAGYAADTASEVRAGPDPDSEAVRGSRTGSKTAVPPSAAALHGSQTVIAQRQVAAKSNEIPAFTALLARFDLRGMVVTADARPYG</sequence>
<gene>
    <name evidence="2" type="ORF">PU648_02215</name>
</gene>
<keyword evidence="3" id="KW-1185">Reference proteome</keyword>
<comment type="caution">
    <text evidence="2">The sequence shown here is derived from an EMBL/GenBank/DDBJ whole genome shotgun (WGS) entry which is preliminary data.</text>
</comment>